<dbReference type="AlphaFoldDB" id="A0A1E1F4I4"/>
<reference evidence="1 2" key="1">
    <citation type="submission" date="2016-10" db="EMBL/GenBank/DDBJ databases">
        <title>Complete Genome Sequence of the Nonylphenol-Degrading Bacterium Sphingobium cloacae JCM 10874T.</title>
        <authorList>
            <person name="Ootsuka M."/>
            <person name="Nishizawa T."/>
            <person name="Ohta H."/>
        </authorList>
    </citation>
    <scope>NUCLEOTIDE SEQUENCE [LARGE SCALE GENOMIC DNA]</scope>
    <source>
        <strain evidence="1 2">JCM 10874</strain>
    </source>
</reference>
<keyword evidence="2" id="KW-1185">Reference proteome</keyword>
<gene>
    <name evidence="1" type="ORF">SCLO_1023940</name>
</gene>
<dbReference type="EMBL" id="AP017655">
    <property type="protein sequence ID" value="BAV65434.1"/>
    <property type="molecule type" value="Genomic_DNA"/>
</dbReference>
<evidence type="ECO:0000313" key="2">
    <source>
        <dbReference type="Proteomes" id="UP000218272"/>
    </source>
</evidence>
<protein>
    <submittedName>
        <fullName evidence="1">Uncharacterized protein</fullName>
    </submittedName>
</protein>
<sequence length="239" mass="26458">MADVTPNVSLVATPEAVSFLQNCQLPVQLNAMTGNPAHYDYDAEINTAITNLQGKAKESATLVARLTQDEVRTSPLKHQEASKLAGRLVELAEGTQRLLTSKAKGYMDASSDFMGKTFTPNPQREGYYLRAADWISREAKNGEGNGYKAIREAVTEDPDFAVAIYNTSHRLLGLPKEHAMDFAEKAVKAFAPAALDYIEKSQRLDELAKRYPAFIAQVRSSYFSPFELAKVRTYVEMPS</sequence>
<dbReference type="RefSeq" id="WP_145980671.1">
    <property type="nucleotide sequence ID" value="NZ_AP017655.1"/>
</dbReference>
<proteinExistence type="predicted"/>
<evidence type="ECO:0000313" key="1">
    <source>
        <dbReference type="EMBL" id="BAV65434.1"/>
    </source>
</evidence>
<accession>A0A1E1F4I4</accession>
<dbReference type="KEGG" id="sclo:SCLO_1023940"/>
<dbReference type="Proteomes" id="UP000218272">
    <property type="component" value="Chromosome SCLO_1"/>
</dbReference>
<name>A0A1E1F4I4_9SPHN</name>
<organism evidence="1 2">
    <name type="scientific">Sphingobium cloacae</name>
    <dbReference type="NCBI Taxonomy" id="120107"/>
    <lineage>
        <taxon>Bacteria</taxon>
        <taxon>Pseudomonadati</taxon>
        <taxon>Pseudomonadota</taxon>
        <taxon>Alphaproteobacteria</taxon>
        <taxon>Sphingomonadales</taxon>
        <taxon>Sphingomonadaceae</taxon>
        <taxon>Sphingobium</taxon>
    </lineage>
</organism>
<dbReference type="OrthoDB" id="7597176at2"/>